<feature type="domain" description="ETF-QO/FixC ubiquinone-binding" evidence="14">
    <location>
        <begin position="216"/>
        <end position="309"/>
    </location>
</feature>
<evidence type="ECO:0000313" key="16">
    <source>
        <dbReference type="Proteomes" id="UP000001303"/>
    </source>
</evidence>
<keyword evidence="4 11" id="KW-0479">Metal-binding</keyword>
<keyword evidence="3 11" id="KW-0285">Flavoprotein</keyword>
<feature type="domain" description="ETF-QO/FixX C-terminal" evidence="13">
    <location>
        <begin position="444"/>
        <end position="536"/>
    </location>
</feature>
<keyword evidence="12" id="KW-1133">Transmembrane helix</keyword>
<dbReference type="EC" id="1.5.5.1" evidence="11"/>
<evidence type="ECO:0000256" key="12">
    <source>
        <dbReference type="SAM" id="Phobius"/>
    </source>
</evidence>
<keyword evidence="6 11" id="KW-0249">Electron transport</keyword>
<dbReference type="SUPFAM" id="SSF54373">
    <property type="entry name" value="FAD-linked reductases, C-terminal domain"/>
    <property type="match status" value="1"/>
</dbReference>
<evidence type="ECO:0000256" key="8">
    <source>
        <dbReference type="ARBA" id="ARBA00023004"/>
    </source>
</evidence>
<evidence type="ECO:0000256" key="5">
    <source>
        <dbReference type="ARBA" id="ARBA00022827"/>
    </source>
</evidence>
<dbReference type="Gene3D" id="3.50.50.60">
    <property type="entry name" value="FAD/NAD(P)-binding domain"/>
    <property type="match status" value="1"/>
</dbReference>
<dbReference type="Gene3D" id="3.30.9.90">
    <property type="match status" value="1"/>
</dbReference>
<dbReference type="PANTHER" id="PTHR10617">
    <property type="entry name" value="ELECTRON TRANSFER FLAVOPROTEIN-UBIQUINONE OXIDOREDUCTASE"/>
    <property type="match status" value="1"/>
</dbReference>
<dbReference type="EMBL" id="CP002161">
    <property type="protein sequence ID" value="ADM89761.1"/>
    <property type="molecule type" value="Genomic_DNA"/>
</dbReference>
<keyword evidence="12" id="KW-0472">Membrane</keyword>
<comment type="catalytic activity">
    <reaction evidence="11">
        <text>a ubiquinone + reduced [electron-transfer flavoprotein] = a ubiquinol + oxidized [electron-transfer flavoprotein] + H(+)</text>
        <dbReference type="Rhea" id="RHEA:24052"/>
        <dbReference type="Rhea" id="RHEA-COMP:9565"/>
        <dbReference type="Rhea" id="RHEA-COMP:9566"/>
        <dbReference type="Rhea" id="RHEA-COMP:10685"/>
        <dbReference type="Rhea" id="RHEA-COMP:10686"/>
        <dbReference type="ChEBI" id="CHEBI:15378"/>
        <dbReference type="ChEBI" id="CHEBI:16389"/>
        <dbReference type="ChEBI" id="CHEBI:17976"/>
        <dbReference type="ChEBI" id="CHEBI:57692"/>
        <dbReference type="ChEBI" id="CHEBI:58307"/>
        <dbReference type="EC" id="1.5.5.1"/>
    </reaction>
</comment>
<evidence type="ECO:0000259" key="13">
    <source>
        <dbReference type="Pfam" id="PF05187"/>
    </source>
</evidence>
<dbReference type="KEGG" id="zin:ZICARI_153"/>
<dbReference type="Gene3D" id="3.30.70.20">
    <property type="match status" value="1"/>
</dbReference>
<evidence type="ECO:0000256" key="7">
    <source>
        <dbReference type="ARBA" id="ARBA00023002"/>
    </source>
</evidence>
<dbReference type="InterPro" id="IPR036188">
    <property type="entry name" value="FAD/NAD-bd_sf"/>
</dbReference>
<keyword evidence="8 11" id="KW-0408">Iron</keyword>
<sequence length="539" mass="63267">MINKKKYLYENINYDIIIIGAGPSGISCAIKLKQLSIFFNLKLSICVIEKSKFISSNIISGAIFNTKYLKELLPNWKFKNLLFKNKVKLDLIYYLTRLNYYKIPNIIIPKNLKNKNKYIISLSKFIIWLSKEAKKLNIEIFESIAAKKIVYKNNKVIYIKTNEFNINKYKIPNKNFFCGIKIYFNNLILAEGAKGFLTEKIILKYNLNKNKNSQNYSLGIKELWKIKNKNYNKGLILHTFGWPLNKKIYSGGFLYNMENNIISVGYIISLSYKNPYISPYDEFQKFKLHPLINKFLENGKCISYGARVINLGDLNSIPKLNFNNIIIIGCSAGFLNSSSLKGIHTSIKSGIIAAEYIIYKKINKKKKINNIFKKTWLYKELYNAKNHKIFMIKGFYLGILLLIINKIFYNKKNNLKYKKYDYKMINLSNFENKIKYKKYNNINTFSKSSSLIFSNLKYNDNQPSHLKFKNKKYLNINYNLYNKIEERYCPANVYEYINKNLQINFQNCLHCKTCSIKDPKQNIKWTPCEGGNGPNYLNM</sequence>
<keyword evidence="12" id="KW-0812">Transmembrane</keyword>
<dbReference type="SUPFAM" id="SSF51905">
    <property type="entry name" value="FAD/NAD(P)-binding domain"/>
    <property type="match status" value="1"/>
</dbReference>
<dbReference type="Proteomes" id="UP000001303">
    <property type="component" value="Chromosome"/>
</dbReference>
<evidence type="ECO:0000256" key="1">
    <source>
        <dbReference type="ARBA" id="ARBA00001974"/>
    </source>
</evidence>
<evidence type="ECO:0000256" key="11">
    <source>
        <dbReference type="RuleBase" id="RU366068"/>
    </source>
</evidence>
<dbReference type="PANTHER" id="PTHR10617:SF107">
    <property type="entry name" value="ELECTRON TRANSFER FLAVOPROTEIN-UBIQUINONE OXIDOREDUCTASE, MITOCHONDRIAL"/>
    <property type="match status" value="1"/>
</dbReference>
<reference evidence="15 16" key="1">
    <citation type="journal article" date="2010" name="Genome Biol. Evol.">
        <title>Functional convergence in reduced genomes of bacterial symbionts spanning 200 My of evolution.</title>
        <authorList>
            <person name="McCutcheon J.P."/>
            <person name="Moran N.A."/>
        </authorList>
    </citation>
    <scope>NUCLEOTIDE SEQUENCE [LARGE SCALE GENOMIC DNA]</scope>
    <source>
        <strain evidence="15 16">CARI</strain>
    </source>
</reference>
<keyword evidence="10 11" id="KW-0830">Ubiquinone</keyword>
<keyword evidence="16" id="KW-1185">Reference proteome</keyword>
<evidence type="ECO:0000256" key="3">
    <source>
        <dbReference type="ARBA" id="ARBA00022630"/>
    </source>
</evidence>
<dbReference type="InterPro" id="IPR040156">
    <property type="entry name" value="ETF-QO"/>
</dbReference>
<dbReference type="GO" id="GO:0051539">
    <property type="term" value="F:4 iron, 4 sulfur cluster binding"/>
    <property type="evidence" value="ECO:0007669"/>
    <property type="project" value="UniProtKB-UniRule"/>
</dbReference>
<keyword evidence="9 11" id="KW-0411">Iron-sulfur</keyword>
<organism evidence="15 16">
    <name type="scientific">Zinderia insecticola (strain CARI)</name>
    <dbReference type="NCBI Taxonomy" id="871271"/>
    <lineage>
        <taxon>Bacteria</taxon>
        <taxon>Pseudomonadati</taxon>
        <taxon>Pseudomonadota</taxon>
        <taxon>Betaproteobacteria</taxon>
        <taxon>Burkholderiales</taxon>
        <taxon>Oxalobacteraceae</taxon>
        <taxon>Candidatus Zinderia</taxon>
    </lineage>
</organism>
<dbReference type="InterPro" id="IPR007859">
    <property type="entry name" value="ETF-QO/FixX_C"/>
</dbReference>
<dbReference type="GO" id="GO:0004174">
    <property type="term" value="F:electron-transferring-flavoprotein dehydrogenase activity"/>
    <property type="evidence" value="ECO:0007669"/>
    <property type="project" value="UniProtKB-UniRule"/>
</dbReference>
<keyword evidence="2 11" id="KW-0813">Transport</keyword>
<dbReference type="Pfam" id="PF21162">
    <property type="entry name" value="ETFQO_UQ-bd"/>
    <property type="match status" value="1"/>
</dbReference>
<evidence type="ECO:0000256" key="10">
    <source>
        <dbReference type="ARBA" id="ARBA00023075"/>
    </source>
</evidence>
<name>E0TIY4_ZINIC</name>
<evidence type="ECO:0000256" key="6">
    <source>
        <dbReference type="ARBA" id="ARBA00022982"/>
    </source>
</evidence>
<dbReference type="GO" id="GO:0046872">
    <property type="term" value="F:metal ion binding"/>
    <property type="evidence" value="ECO:0007669"/>
    <property type="project" value="UniProtKB-KW"/>
</dbReference>
<dbReference type="HOGENOM" id="CLU_009667_4_1_4"/>
<proteinExistence type="predicted"/>
<keyword evidence="7 11" id="KW-0560">Oxidoreductase</keyword>
<dbReference type="STRING" id="871271.ZICARI_153"/>
<comment type="function">
    <text evidence="11">Accepts electrons from ETF and reduces ubiquinone.</text>
</comment>
<dbReference type="AlphaFoldDB" id="E0TIY4"/>
<dbReference type="Pfam" id="PF05187">
    <property type="entry name" value="Fer4_ETF_QO"/>
    <property type="match status" value="1"/>
</dbReference>
<evidence type="ECO:0000256" key="4">
    <source>
        <dbReference type="ARBA" id="ARBA00022723"/>
    </source>
</evidence>
<dbReference type="SUPFAM" id="SSF54862">
    <property type="entry name" value="4Fe-4S ferredoxins"/>
    <property type="match status" value="1"/>
</dbReference>
<accession>E0TIY4</accession>
<feature type="transmembrane region" description="Helical" evidence="12">
    <location>
        <begin position="389"/>
        <end position="409"/>
    </location>
</feature>
<gene>
    <name evidence="15" type="ordered locus">ZICARI_153</name>
</gene>
<evidence type="ECO:0000259" key="14">
    <source>
        <dbReference type="Pfam" id="PF21162"/>
    </source>
</evidence>
<evidence type="ECO:0000256" key="2">
    <source>
        <dbReference type="ARBA" id="ARBA00022448"/>
    </source>
</evidence>
<protein>
    <recommendedName>
        <fullName evidence="11">Electron transfer flavoprotein-ubiquinone oxidoreductase</fullName>
        <shortName evidence="11">ETF-QO</shortName>
        <ecNumber evidence="11">1.5.5.1</ecNumber>
    </recommendedName>
</protein>
<evidence type="ECO:0000256" key="9">
    <source>
        <dbReference type="ARBA" id="ARBA00023014"/>
    </source>
</evidence>
<reference key="2">
    <citation type="submission" date="2010-08" db="EMBL/GenBank/DDBJ databases">
        <title>Functional convergence in reduced genomes of bacterial symbionts spanning 200 million years of evolution.</title>
        <authorList>
            <person name="McCutcheon J.P."/>
            <person name="Moran N.A."/>
        </authorList>
    </citation>
    <scope>NUCLEOTIDE SEQUENCE</scope>
    <source>
        <strain>CARI</strain>
    </source>
</reference>
<dbReference type="PROSITE" id="PS51257">
    <property type="entry name" value="PROKAR_LIPOPROTEIN"/>
    <property type="match status" value="1"/>
</dbReference>
<dbReference type="InterPro" id="IPR049398">
    <property type="entry name" value="ETF-QO/FixC_UQ-bd"/>
</dbReference>
<evidence type="ECO:0000313" key="15">
    <source>
        <dbReference type="EMBL" id="ADM89761.1"/>
    </source>
</evidence>
<comment type="cofactor">
    <cofactor evidence="1 11">
        <name>FAD</name>
        <dbReference type="ChEBI" id="CHEBI:57692"/>
    </cofactor>
</comment>
<keyword evidence="5 11" id="KW-0274">FAD</keyword>
<comment type="cofactor">
    <cofactor evidence="11">
        <name>[4Fe-4S] cluster</name>
        <dbReference type="ChEBI" id="CHEBI:49883"/>
    </cofactor>
    <text evidence="11">Binds 1 [4Fe-4S] cluster.</text>
</comment>